<evidence type="ECO:0000256" key="1">
    <source>
        <dbReference type="ARBA" id="ARBA00023015"/>
    </source>
</evidence>
<dbReference type="SUPFAM" id="SSF46785">
    <property type="entry name" value="Winged helix' DNA-binding domain"/>
    <property type="match status" value="1"/>
</dbReference>
<dbReference type="PANTHER" id="PTHR33204">
    <property type="entry name" value="TRANSCRIPTIONAL REGULATOR, MARR FAMILY"/>
    <property type="match status" value="1"/>
</dbReference>
<dbReference type="RefSeq" id="WP_205358748.1">
    <property type="nucleotide sequence ID" value="NZ_JADKYB010000010.1"/>
</dbReference>
<name>A0ABS2TU92_9ACTN</name>
<dbReference type="Gene3D" id="1.10.10.10">
    <property type="entry name" value="Winged helix-like DNA-binding domain superfamily/Winged helix DNA-binding domain"/>
    <property type="match status" value="1"/>
</dbReference>
<dbReference type="EMBL" id="JADKYB010000010">
    <property type="protein sequence ID" value="MBM9506893.1"/>
    <property type="molecule type" value="Genomic_DNA"/>
</dbReference>
<accession>A0ABS2TU92</accession>
<keyword evidence="3" id="KW-0804">Transcription</keyword>
<reference evidence="5 6" key="1">
    <citation type="submission" date="2021-01" db="EMBL/GenBank/DDBJ databases">
        <title>Streptomyces acididurans sp. nov., isolated from a peat swamp forest soil.</title>
        <authorList>
            <person name="Chantavorakit T."/>
            <person name="Duangmal K."/>
        </authorList>
    </citation>
    <scope>NUCLEOTIDE SEQUENCE [LARGE SCALE GENOMIC DNA]</scope>
    <source>
        <strain evidence="5 6">KK5PA1</strain>
    </source>
</reference>
<keyword evidence="2" id="KW-0238">DNA-binding</keyword>
<gene>
    <name evidence="5" type="ORF">ITX44_20550</name>
</gene>
<sequence length="222" mass="24397">MRSYGQYCSIARALDVVGDRWTLLIARELLLQGPCRFTDLKRGLPGIAPNLLSTRLKELEEAGLITREDAPPPIATVLYTLSETGTALEPVLKALGLWGLRFMTEERPDDAFQARWLAYAPEWFTTDADPDAPPAVIQLVAADEAAVVELRDGQVRTRLGRATEPDLLLEGPPRAVLGLINGLIDLERATSIGLTATGRTDLLTRLRPDDQDRGRTRDASRA</sequence>
<evidence type="ECO:0000313" key="6">
    <source>
        <dbReference type="Proteomes" id="UP000749040"/>
    </source>
</evidence>
<dbReference type="InterPro" id="IPR011991">
    <property type="entry name" value="ArsR-like_HTH"/>
</dbReference>
<dbReference type="InterPro" id="IPR002577">
    <property type="entry name" value="HTH_HxlR"/>
</dbReference>
<dbReference type="InterPro" id="IPR036388">
    <property type="entry name" value="WH-like_DNA-bd_sf"/>
</dbReference>
<dbReference type="Proteomes" id="UP000749040">
    <property type="component" value="Unassembled WGS sequence"/>
</dbReference>
<evidence type="ECO:0000256" key="2">
    <source>
        <dbReference type="ARBA" id="ARBA00023125"/>
    </source>
</evidence>
<keyword evidence="6" id="KW-1185">Reference proteome</keyword>
<evidence type="ECO:0000313" key="5">
    <source>
        <dbReference type="EMBL" id="MBM9506893.1"/>
    </source>
</evidence>
<comment type="caution">
    <text evidence="5">The sequence shown here is derived from an EMBL/GenBank/DDBJ whole genome shotgun (WGS) entry which is preliminary data.</text>
</comment>
<organism evidence="5 6">
    <name type="scientific">Actinacidiphila acididurans</name>
    <dbReference type="NCBI Taxonomy" id="2784346"/>
    <lineage>
        <taxon>Bacteria</taxon>
        <taxon>Bacillati</taxon>
        <taxon>Actinomycetota</taxon>
        <taxon>Actinomycetes</taxon>
        <taxon>Kitasatosporales</taxon>
        <taxon>Streptomycetaceae</taxon>
        <taxon>Actinacidiphila</taxon>
    </lineage>
</organism>
<protein>
    <submittedName>
        <fullName evidence="5">Helix-turn-helix transcriptional regulator</fullName>
    </submittedName>
</protein>
<dbReference type="Pfam" id="PF01638">
    <property type="entry name" value="HxlR"/>
    <property type="match status" value="1"/>
</dbReference>
<evidence type="ECO:0000259" key="4">
    <source>
        <dbReference type="PROSITE" id="PS51118"/>
    </source>
</evidence>
<feature type="domain" description="HTH hxlR-type" evidence="4">
    <location>
        <begin position="8"/>
        <end position="107"/>
    </location>
</feature>
<dbReference type="PANTHER" id="PTHR33204:SF18">
    <property type="entry name" value="TRANSCRIPTIONAL REGULATORY PROTEIN"/>
    <property type="match status" value="1"/>
</dbReference>
<dbReference type="InterPro" id="IPR036390">
    <property type="entry name" value="WH_DNA-bd_sf"/>
</dbReference>
<proteinExistence type="predicted"/>
<evidence type="ECO:0000256" key="3">
    <source>
        <dbReference type="ARBA" id="ARBA00023163"/>
    </source>
</evidence>
<dbReference type="PROSITE" id="PS51118">
    <property type="entry name" value="HTH_HXLR"/>
    <property type="match status" value="1"/>
</dbReference>
<keyword evidence="1" id="KW-0805">Transcription regulation</keyword>
<dbReference type="CDD" id="cd00090">
    <property type="entry name" value="HTH_ARSR"/>
    <property type="match status" value="1"/>
</dbReference>